<evidence type="ECO:0000256" key="10">
    <source>
        <dbReference type="SAM" id="Phobius"/>
    </source>
</evidence>
<protein>
    <recommendedName>
        <fullName evidence="11">EF-hand domain-containing protein</fullName>
    </recommendedName>
</protein>
<dbReference type="SUPFAM" id="SSF103506">
    <property type="entry name" value="Mitochondrial carrier"/>
    <property type="match status" value="1"/>
</dbReference>
<sequence length="491" mass="54340">MDWNGIAATLHPFFRPCPGALQAEARQDDLKQLFDRIDVDGNGQLDRSELQSALSELGLPCSSDYLGEMLEQYDENHDGAVDFTEFEHYVAKRRGTMERAFDKMDKDKSGTISETELLEVLKHAGVPATTADAQHMVQMLDSRNQGEVTFQDFCRYITMLPDAQVTHDNVLYCWIDSADWLHGIEYRLCNVPPKLPLQRLLAGGIAGALSRTLVAPFERLRTMMQAHGSVGLVPSARAMWQDGGFWGMFKGNSLTVAKNIPYAAVQFAMYDQAKDALLALRNKKALSQGDKVLAGCMAGFVSCLAVYPLDMLRTCASMKGVPRGFIPLVRSVVEVTGVRGLYKGIAPALVEECVTTGLGFWSYELGNQLFRQRFGRHPKPSERALIGGATACFVMTVTLPLLVVSRRLQLQGFMGRPVRYKGMVDCFQQMLKHEGFRSFYAGMLCSYLKVAPSIGATYGLYALFSQMWGMGGIRQYPHNDGETTAAKAKAA</sequence>
<dbReference type="SUPFAM" id="SSF47473">
    <property type="entry name" value="EF-hand"/>
    <property type="match status" value="1"/>
</dbReference>
<organism evidence="12 13">
    <name type="scientific">Symbiochloris irregularis</name>
    <dbReference type="NCBI Taxonomy" id="706552"/>
    <lineage>
        <taxon>Eukaryota</taxon>
        <taxon>Viridiplantae</taxon>
        <taxon>Chlorophyta</taxon>
        <taxon>core chlorophytes</taxon>
        <taxon>Trebouxiophyceae</taxon>
        <taxon>Trebouxiales</taxon>
        <taxon>Trebouxiaceae</taxon>
        <taxon>Symbiochloris</taxon>
    </lineage>
</organism>
<keyword evidence="5" id="KW-0106">Calcium</keyword>
<keyword evidence="2 9" id="KW-0813">Transport</keyword>
<dbReference type="InterPro" id="IPR018108">
    <property type="entry name" value="MCP_transmembrane"/>
</dbReference>
<dbReference type="GO" id="GO:0005743">
    <property type="term" value="C:mitochondrial inner membrane"/>
    <property type="evidence" value="ECO:0007669"/>
    <property type="project" value="UniProtKB-SubCell"/>
</dbReference>
<dbReference type="PROSITE" id="PS50222">
    <property type="entry name" value="EF_HAND_2"/>
    <property type="match status" value="3"/>
</dbReference>
<gene>
    <name evidence="12" type="ORF">WJX73_001295</name>
</gene>
<dbReference type="Pfam" id="PF13499">
    <property type="entry name" value="EF-hand_7"/>
    <property type="match status" value="2"/>
</dbReference>
<evidence type="ECO:0000256" key="7">
    <source>
        <dbReference type="ARBA" id="ARBA00023136"/>
    </source>
</evidence>
<dbReference type="PROSITE" id="PS50920">
    <property type="entry name" value="SOLCAR"/>
    <property type="match status" value="3"/>
</dbReference>
<reference evidence="12 13" key="1">
    <citation type="journal article" date="2024" name="Nat. Commun.">
        <title>Phylogenomics reveals the evolutionary origins of lichenization in chlorophyte algae.</title>
        <authorList>
            <person name="Puginier C."/>
            <person name="Libourel C."/>
            <person name="Otte J."/>
            <person name="Skaloud P."/>
            <person name="Haon M."/>
            <person name="Grisel S."/>
            <person name="Petersen M."/>
            <person name="Berrin J.G."/>
            <person name="Delaux P.M."/>
            <person name="Dal Grande F."/>
            <person name="Keller J."/>
        </authorList>
    </citation>
    <scope>NUCLEOTIDE SEQUENCE [LARGE SCALE GENOMIC DNA]</scope>
    <source>
        <strain evidence="12 13">SAG 2036</strain>
    </source>
</reference>
<dbReference type="PRINTS" id="PR00926">
    <property type="entry name" value="MITOCARRIER"/>
</dbReference>
<evidence type="ECO:0000256" key="8">
    <source>
        <dbReference type="PROSITE-ProRule" id="PRU00282"/>
    </source>
</evidence>
<keyword evidence="7 8" id="KW-0472">Membrane</keyword>
<keyword evidence="4" id="KW-0677">Repeat</keyword>
<dbReference type="InterPro" id="IPR002067">
    <property type="entry name" value="MCP"/>
</dbReference>
<keyword evidence="3 8" id="KW-0812">Transmembrane</keyword>
<dbReference type="GO" id="GO:0005509">
    <property type="term" value="F:calcium ion binding"/>
    <property type="evidence" value="ECO:0007669"/>
    <property type="project" value="InterPro"/>
</dbReference>
<feature type="transmembrane region" description="Helical" evidence="10">
    <location>
        <begin position="384"/>
        <end position="404"/>
    </location>
</feature>
<feature type="repeat" description="Solcar" evidence="8">
    <location>
        <begin position="194"/>
        <end position="276"/>
    </location>
</feature>
<dbReference type="SMART" id="SM00054">
    <property type="entry name" value="EFh"/>
    <property type="match status" value="4"/>
</dbReference>
<name>A0AAW1NQT1_9CHLO</name>
<evidence type="ECO:0000256" key="6">
    <source>
        <dbReference type="ARBA" id="ARBA00022989"/>
    </source>
</evidence>
<proteinExistence type="inferred from homology"/>
<evidence type="ECO:0000313" key="13">
    <source>
        <dbReference type="Proteomes" id="UP001465755"/>
    </source>
</evidence>
<dbReference type="Gene3D" id="1.50.40.10">
    <property type="entry name" value="Mitochondrial carrier domain"/>
    <property type="match status" value="1"/>
</dbReference>
<feature type="domain" description="EF-hand" evidence="11">
    <location>
        <begin position="92"/>
        <end position="127"/>
    </location>
</feature>
<dbReference type="GO" id="GO:0055085">
    <property type="term" value="P:transmembrane transport"/>
    <property type="evidence" value="ECO:0007669"/>
    <property type="project" value="InterPro"/>
</dbReference>
<evidence type="ECO:0000256" key="5">
    <source>
        <dbReference type="ARBA" id="ARBA00022837"/>
    </source>
</evidence>
<dbReference type="PROSITE" id="PS00018">
    <property type="entry name" value="EF_HAND_1"/>
    <property type="match status" value="2"/>
</dbReference>
<accession>A0AAW1NQT1</accession>
<evidence type="ECO:0000313" key="12">
    <source>
        <dbReference type="EMBL" id="KAK9795508.1"/>
    </source>
</evidence>
<dbReference type="InterPro" id="IPR018247">
    <property type="entry name" value="EF_Hand_1_Ca_BS"/>
</dbReference>
<dbReference type="AlphaFoldDB" id="A0AAW1NQT1"/>
<comment type="similarity">
    <text evidence="9">Belongs to the mitochondrial carrier (TC 2.A.29) family.</text>
</comment>
<evidence type="ECO:0000256" key="1">
    <source>
        <dbReference type="ARBA" id="ARBA00004448"/>
    </source>
</evidence>
<dbReference type="EMBL" id="JALJOQ010000128">
    <property type="protein sequence ID" value="KAK9795508.1"/>
    <property type="molecule type" value="Genomic_DNA"/>
</dbReference>
<feature type="transmembrane region" description="Helical" evidence="10">
    <location>
        <begin position="439"/>
        <end position="464"/>
    </location>
</feature>
<dbReference type="PANTHER" id="PTHR24089">
    <property type="entry name" value="SOLUTE CARRIER FAMILY 25"/>
    <property type="match status" value="1"/>
</dbReference>
<evidence type="ECO:0000256" key="4">
    <source>
        <dbReference type="ARBA" id="ARBA00022737"/>
    </source>
</evidence>
<evidence type="ECO:0000256" key="3">
    <source>
        <dbReference type="ARBA" id="ARBA00022692"/>
    </source>
</evidence>
<dbReference type="FunFam" id="1.10.238.10:FF:000003">
    <property type="entry name" value="Calmodulin A"/>
    <property type="match status" value="1"/>
</dbReference>
<feature type="domain" description="EF-hand" evidence="11">
    <location>
        <begin position="25"/>
        <end position="60"/>
    </location>
</feature>
<dbReference type="Pfam" id="PF00153">
    <property type="entry name" value="Mito_carr"/>
    <property type="match status" value="3"/>
</dbReference>
<dbReference type="InterPro" id="IPR011992">
    <property type="entry name" value="EF-hand-dom_pair"/>
</dbReference>
<feature type="repeat" description="Solcar" evidence="8">
    <location>
        <begin position="286"/>
        <end position="369"/>
    </location>
</feature>
<dbReference type="Proteomes" id="UP001465755">
    <property type="component" value="Unassembled WGS sequence"/>
</dbReference>
<dbReference type="InterPro" id="IPR002048">
    <property type="entry name" value="EF_hand_dom"/>
</dbReference>
<dbReference type="Gene3D" id="1.10.238.10">
    <property type="entry name" value="EF-hand"/>
    <property type="match status" value="1"/>
</dbReference>
<dbReference type="InterPro" id="IPR023395">
    <property type="entry name" value="MCP_dom_sf"/>
</dbReference>
<evidence type="ECO:0000259" key="11">
    <source>
        <dbReference type="PROSITE" id="PS50222"/>
    </source>
</evidence>
<evidence type="ECO:0000256" key="2">
    <source>
        <dbReference type="ARBA" id="ARBA00022448"/>
    </source>
</evidence>
<comment type="subcellular location">
    <subcellularLocation>
        <location evidence="1">Mitochondrion inner membrane</location>
        <topology evidence="1">Multi-pass membrane protein</topology>
    </subcellularLocation>
</comment>
<feature type="domain" description="EF-hand" evidence="11">
    <location>
        <begin position="128"/>
        <end position="163"/>
    </location>
</feature>
<comment type="caution">
    <text evidence="12">The sequence shown here is derived from an EMBL/GenBank/DDBJ whole genome shotgun (WGS) entry which is preliminary data.</text>
</comment>
<evidence type="ECO:0000256" key="9">
    <source>
        <dbReference type="RuleBase" id="RU000488"/>
    </source>
</evidence>
<feature type="repeat" description="Solcar" evidence="8">
    <location>
        <begin position="379"/>
        <end position="467"/>
    </location>
</feature>
<keyword evidence="13" id="KW-1185">Reference proteome</keyword>
<keyword evidence="6 10" id="KW-1133">Transmembrane helix</keyword>